<comment type="similarity">
    <text evidence="1">Belongs to the fantastic four family.</text>
</comment>
<name>A0AAV1S9G4_9ROSI</name>
<accession>A0AAV1S9G4</accession>
<dbReference type="Proteomes" id="UP001314170">
    <property type="component" value="Unassembled WGS sequence"/>
</dbReference>
<evidence type="ECO:0000256" key="2">
    <source>
        <dbReference type="SAM" id="MobiDB-lite"/>
    </source>
</evidence>
<dbReference type="InterPro" id="IPR021410">
    <property type="entry name" value="FAF"/>
</dbReference>
<feature type="domain" description="FAF" evidence="3">
    <location>
        <begin position="125"/>
        <end position="182"/>
    </location>
</feature>
<gene>
    <name evidence="4" type="ORF">DCAF_LOCUS19768</name>
</gene>
<keyword evidence="5" id="KW-1185">Reference proteome</keyword>
<evidence type="ECO:0000313" key="5">
    <source>
        <dbReference type="Proteomes" id="UP001314170"/>
    </source>
</evidence>
<evidence type="ECO:0000313" key="4">
    <source>
        <dbReference type="EMBL" id="CAK7347086.1"/>
    </source>
</evidence>
<protein>
    <recommendedName>
        <fullName evidence="3">FAF domain-containing protein</fullName>
    </recommendedName>
</protein>
<dbReference type="PANTHER" id="PTHR33155:SF75">
    <property type="entry name" value="OS02G0750800 PROTEIN"/>
    <property type="match status" value="1"/>
</dbReference>
<dbReference type="PANTHER" id="PTHR33155">
    <property type="entry name" value="FANTASTIC FOUR-LIKE PROTEIN (DUF3049)"/>
    <property type="match status" value="1"/>
</dbReference>
<reference evidence="4 5" key="1">
    <citation type="submission" date="2024-01" db="EMBL/GenBank/DDBJ databases">
        <authorList>
            <person name="Waweru B."/>
        </authorList>
    </citation>
    <scope>NUCLEOTIDE SEQUENCE [LARGE SCALE GENOMIC DNA]</scope>
</reference>
<sequence length="339" mass="38208">MLWTSTSPSPMRFPKEWSAYPGLKNLVHYSSQGLDPNLTHPCYHLHSYMIPAPSAPSSTTSQPLLGSLTKASSYSSFSSALDDLIGAESGVCMNSNIEEEIGRREILEAYHNQGKRKQRYAMRKEYPPPIPSLARTRNLPGHMPWILTRHYIDGKLVLIEERVKHHEYFEAHRENGRLVLNLVPVDDKVTCSHFVCKDEEEEELQGLDFFEEKETERSSDQEFIHEEEEGRESYQEIEIASDDYVGKLKDSDEAVDDEVKSEKLATASVSLPKSSLKNGSKNCGDLRKCFTYGGRMISEINLPCNSNVHRNAAGECMNIHSGSAPLDFGNICYPMTTVV</sequence>
<proteinExistence type="inferred from homology"/>
<dbReference type="Pfam" id="PF11250">
    <property type="entry name" value="FAF"/>
    <property type="match status" value="1"/>
</dbReference>
<dbReference type="InterPro" id="IPR046431">
    <property type="entry name" value="FAF_dom"/>
</dbReference>
<feature type="compositionally biased region" description="Basic and acidic residues" evidence="2">
    <location>
        <begin position="212"/>
        <end position="224"/>
    </location>
</feature>
<evidence type="ECO:0000256" key="1">
    <source>
        <dbReference type="ARBA" id="ARBA00008690"/>
    </source>
</evidence>
<evidence type="ECO:0000259" key="3">
    <source>
        <dbReference type="Pfam" id="PF11250"/>
    </source>
</evidence>
<comment type="caution">
    <text evidence="4">The sequence shown here is derived from an EMBL/GenBank/DDBJ whole genome shotgun (WGS) entry which is preliminary data.</text>
</comment>
<dbReference type="EMBL" id="CAWUPB010001173">
    <property type="protein sequence ID" value="CAK7347086.1"/>
    <property type="molecule type" value="Genomic_DNA"/>
</dbReference>
<dbReference type="AlphaFoldDB" id="A0AAV1S9G4"/>
<feature type="region of interest" description="Disordered" evidence="2">
    <location>
        <begin position="212"/>
        <end position="233"/>
    </location>
</feature>
<organism evidence="4 5">
    <name type="scientific">Dovyalis caffra</name>
    <dbReference type="NCBI Taxonomy" id="77055"/>
    <lineage>
        <taxon>Eukaryota</taxon>
        <taxon>Viridiplantae</taxon>
        <taxon>Streptophyta</taxon>
        <taxon>Embryophyta</taxon>
        <taxon>Tracheophyta</taxon>
        <taxon>Spermatophyta</taxon>
        <taxon>Magnoliopsida</taxon>
        <taxon>eudicotyledons</taxon>
        <taxon>Gunneridae</taxon>
        <taxon>Pentapetalae</taxon>
        <taxon>rosids</taxon>
        <taxon>fabids</taxon>
        <taxon>Malpighiales</taxon>
        <taxon>Salicaceae</taxon>
        <taxon>Flacourtieae</taxon>
        <taxon>Dovyalis</taxon>
    </lineage>
</organism>